<proteinExistence type="inferred from homology"/>
<comment type="pathway">
    <text evidence="4">Metabolic intermediate biosynthesis; chorismate biosynthesis; chorismate from D-erythrose 4-phosphate and phosphoenolpyruvate: step 1/7.</text>
</comment>
<feature type="region of interest" description="Disordered" evidence="5">
    <location>
        <begin position="1"/>
        <end position="20"/>
    </location>
</feature>
<dbReference type="Proteomes" id="UP000075604">
    <property type="component" value="Unassembled WGS sequence"/>
</dbReference>
<dbReference type="GO" id="GO:0009073">
    <property type="term" value="P:aromatic amino acid family biosynthetic process"/>
    <property type="evidence" value="ECO:0007669"/>
    <property type="project" value="UniProtKB-KW"/>
</dbReference>
<name>A0A150P6G8_SORCE</name>
<comment type="caution">
    <text evidence="6">The sequence shown here is derived from an EMBL/GenBank/DDBJ whole genome shotgun (WGS) entry which is preliminary data.</text>
</comment>
<evidence type="ECO:0000313" key="6">
    <source>
        <dbReference type="EMBL" id="KYF51078.1"/>
    </source>
</evidence>
<keyword evidence="3" id="KW-0464">Manganese</keyword>
<dbReference type="Gene3D" id="3.20.20.70">
    <property type="entry name" value="Aldolase class I"/>
    <property type="match status" value="2"/>
</dbReference>
<dbReference type="GO" id="GO:0003849">
    <property type="term" value="F:3-deoxy-7-phosphoheptulonate synthase activity"/>
    <property type="evidence" value="ECO:0007669"/>
    <property type="project" value="UniProtKB-EC"/>
</dbReference>
<dbReference type="PANTHER" id="PTHR21337">
    <property type="entry name" value="PHOSPHO-2-DEHYDRO-3-DEOXYHEPTONATE ALDOLASE 1, 2"/>
    <property type="match status" value="1"/>
</dbReference>
<comment type="similarity">
    <text evidence="1 4">Belongs to the class-II DAHP synthase family.</text>
</comment>
<feature type="binding site" evidence="3">
    <location>
        <position position="359"/>
    </location>
    <ligand>
        <name>Mn(2+)</name>
        <dbReference type="ChEBI" id="CHEBI:29035"/>
    </ligand>
</feature>
<feature type="binding site" evidence="3">
    <location>
        <position position="111"/>
    </location>
    <ligand>
        <name>phosphoenolpyruvate</name>
        <dbReference type="ChEBI" id="CHEBI:58702"/>
    </ligand>
</feature>
<evidence type="ECO:0000256" key="4">
    <source>
        <dbReference type="RuleBase" id="RU363071"/>
    </source>
</evidence>
<feature type="binding site" evidence="3">
    <location>
        <position position="327"/>
    </location>
    <ligand>
        <name>phosphoenolpyruvate</name>
        <dbReference type="ChEBI" id="CHEBI:58702"/>
    </ligand>
</feature>
<comment type="cofactor">
    <cofactor evidence="3">
        <name>Mn(2+)</name>
        <dbReference type="ChEBI" id="CHEBI:29035"/>
    </cofactor>
    <cofactor evidence="3">
        <name>Co(2+)</name>
        <dbReference type="ChEBI" id="CHEBI:48828"/>
    </cofactor>
    <cofactor evidence="3">
        <name>Cd(2+)</name>
        <dbReference type="ChEBI" id="CHEBI:48775"/>
    </cofactor>
    <text evidence="3">Binds 1 divalent cation per subunit. The enzyme is active with manganese, cobalt or cadmium ions.</text>
</comment>
<keyword evidence="2 4" id="KW-0808">Transferase</keyword>
<keyword evidence="4" id="KW-0028">Amino-acid biosynthesis</keyword>
<dbReference type="SUPFAM" id="SSF51569">
    <property type="entry name" value="Aldolase"/>
    <property type="match status" value="1"/>
</dbReference>
<reference evidence="6 7" key="1">
    <citation type="submission" date="2014-02" db="EMBL/GenBank/DDBJ databases">
        <title>The small core and large imbalanced accessory genome model reveals a collaborative survival strategy of Sorangium cellulosum strains in nature.</title>
        <authorList>
            <person name="Han K."/>
            <person name="Peng R."/>
            <person name="Blom J."/>
            <person name="Li Y.-Z."/>
        </authorList>
    </citation>
    <scope>NUCLEOTIDE SEQUENCE [LARGE SCALE GENOMIC DNA]</scope>
    <source>
        <strain evidence="6 7">So0157-18</strain>
    </source>
</reference>
<dbReference type="GO" id="GO:0008652">
    <property type="term" value="P:amino acid biosynthetic process"/>
    <property type="evidence" value="ECO:0007669"/>
    <property type="project" value="UniProtKB-KW"/>
</dbReference>
<evidence type="ECO:0000256" key="2">
    <source>
        <dbReference type="ARBA" id="ARBA00022679"/>
    </source>
</evidence>
<dbReference type="EMBL" id="JELX01003883">
    <property type="protein sequence ID" value="KYF51078.1"/>
    <property type="molecule type" value="Genomic_DNA"/>
</dbReference>
<dbReference type="InterPro" id="IPR013785">
    <property type="entry name" value="Aldolase_TIM"/>
</dbReference>
<evidence type="ECO:0000256" key="5">
    <source>
        <dbReference type="SAM" id="MobiDB-lite"/>
    </source>
</evidence>
<feature type="binding site" evidence="3">
    <location>
        <position position="429"/>
    </location>
    <ligand>
        <name>Mn(2+)</name>
        <dbReference type="ChEBI" id="CHEBI:29035"/>
    </ligand>
</feature>
<protein>
    <recommendedName>
        <fullName evidence="4">Phospho-2-dehydro-3-deoxyheptonate aldolase</fullName>
        <ecNumber evidence="4">2.5.1.54</ecNumber>
    </recommendedName>
</protein>
<gene>
    <name evidence="6" type="ORF">BE04_26545</name>
</gene>
<evidence type="ECO:0000313" key="7">
    <source>
        <dbReference type="Proteomes" id="UP000075604"/>
    </source>
</evidence>
<keyword evidence="3" id="KW-0104">Cadmium</keyword>
<feature type="binding site" evidence="3">
    <location>
        <position position="296"/>
    </location>
    <ligand>
        <name>phosphoenolpyruvate</name>
        <dbReference type="ChEBI" id="CHEBI:58702"/>
    </ligand>
</feature>
<accession>A0A150P6G8</accession>
<feature type="binding site" evidence="3">
    <location>
        <position position="401"/>
    </location>
    <ligand>
        <name>Mn(2+)</name>
        <dbReference type="ChEBI" id="CHEBI:29035"/>
    </ligand>
</feature>
<evidence type="ECO:0000256" key="3">
    <source>
        <dbReference type="PIRSR" id="PIRSR602480-1"/>
    </source>
</evidence>
<keyword evidence="3" id="KW-0170">Cobalt</keyword>
<dbReference type="Pfam" id="PF01474">
    <property type="entry name" value="DAHP_synth_2"/>
    <property type="match status" value="1"/>
</dbReference>
<sequence length="457" mass="50804">MYVPAQPWSPDSWRERPNAAPMPYDDAASVDAAVDKLRALPPLVTSWEVERLKGHLAQAQVGRRFVLQGGDCAETLDDCSPNIVTNKLKILLQMSLVLVHGARRPVVRLGRFAGQYAKPRSSPIETRDGVSLPSYFGDLINRAPFEAAARRPDPGLMVAGYQHAALTLNFIRSLSEGGFADLHHPEYWDLSFLERADLPGELRERYQRMTEQVGEALRFMEALAEVPVGELSRVEFFTSHEGLNLHYESAQTRKVARRPGYYDLTTHLPWIGERTRQPDGAHVEFFSGVANPVGIKLGPKTVPGEVIRLLDRLNPADEPGKIVLIVRMGAGRVREGLPPLIEAVRSAGRKVLWMSDPMHGNTQTTAGGIKTRNFEDILTEIEASFEVHEALGSHLGGVHFELTGDDVTECIGAGLTESDLDRRYASLCDPRLNYRQSLEMAFRIAHRMAESSRRSKG</sequence>
<feature type="binding site" evidence="3">
    <location>
        <begin position="273"/>
        <end position="274"/>
    </location>
    <ligand>
        <name>phosphoenolpyruvate</name>
        <dbReference type="ChEBI" id="CHEBI:58702"/>
    </ligand>
</feature>
<dbReference type="AlphaFoldDB" id="A0A150P6G8"/>
<feature type="binding site" evidence="3">
    <location>
        <position position="72"/>
    </location>
    <ligand>
        <name>Mn(2+)</name>
        <dbReference type="ChEBI" id="CHEBI:29035"/>
    </ligand>
</feature>
<keyword evidence="4" id="KW-0057">Aromatic amino acid biosynthesis</keyword>
<evidence type="ECO:0000256" key="1">
    <source>
        <dbReference type="ARBA" id="ARBA00008911"/>
    </source>
</evidence>
<dbReference type="EC" id="2.5.1.54" evidence="4"/>
<dbReference type="InterPro" id="IPR002480">
    <property type="entry name" value="DAHP_synth_2"/>
</dbReference>
<organism evidence="6 7">
    <name type="scientific">Sorangium cellulosum</name>
    <name type="common">Polyangium cellulosum</name>
    <dbReference type="NCBI Taxonomy" id="56"/>
    <lineage>
        <taxon>Bacteria</taxon>
        <taxon>Pseudomonadati</taxon>
        <taxon>Myxococcota</taxon>
        <taxon>Polyangia</taxon>
        <taxon>Polyangiales</taxon>
        <taxon>Polyangiaceae</taxon>
        <taxon>Sorangium</taxon>
    </lineage>
</organism>
<dbReference type="PANTHER" id="PTHR21337:SF0">
    <property type="entry name" value="PHOSPHO-2-DEHYDRO-3-DEOXYHEPTONATE ALDOLASE"/>
    <property type="match status" value="1"/>
</dbReference>
<comment type="catalytic activity">
    <reaction evidence="4">
        <text>D-erythrose 4-phosphate + phosphoenolpyruvate + H2O = 7-phospho-2-dehydro-3-deoxy-D-arabino-heptonate + phosphate</text>
        <dbReference type="Rhea" id="RHEA:14717"/>
        <dbReference type="ChEBI" id="CHEBI:15377"/>
        <dbReference type="ChEBI" id="CHEBI:16897"/>
        <dbReference type="ChEBI" id="CHEBI:43474"/>
        <dbReference type="ChEBI" id="CHEBI:58394"/>
        <dbReference type="ChEBI" id="CHEBI:58702"/>
        <dbReference type="EC" id="2.5.1.54"/>
    </reaction>
</comment>